<dbReference type="RefSeq" id="WP_092161297.1">
    <property type="nucleotide sequence ID" value="NZ_FNGA01000003.1"/>
</dbReference>
<dbReference type="PROSITE" id="PS50828">
    <property type="entry name" value="SMR"/>
    <property type="match status" value="1"/>
</dbReference>
<dbReference type="SMART" id="SM00463">
    <property type="entry name" value="SMR"/>
    <property type="match status" value="1"/>
</dbReference>
<keyword evidence="3" id="KW-0255">Endonuclease</keyword>
<evidence type="ECO:0000313" key="3">
    <source>
        <dbReference type="EMBL" id="SDL17367.1"/>
    </source>
</evidence>
<gene>
    <name evidence="3" type="ORF">SAMN05660337_2348</name>
</gene>
<dbReference type="GO" id="GO:0004519">
    <property type="term" value="F:endonuclease activity"/>
    <property type="evidence" value="ECO:0007669"/>
    <property type="project" value="UniProtKB-KW"/>
</dbReference>
<dbReference type="InterPro" id="IPR002625">
    <property type="entry name" value="Smr_dom"/>
</dbReference>
<feature type="region of interest" description="Disordered" evidence="1">
    <location>
        <begin position="1"/>
        <end position="31"/>
    </location>
</feature>
<reference evidence="4" key="1">
    <citation type="submission" date="2016-10" db="EMBL/GenBank/DDBJ databases">
        <authorList>
            <person name="Varghese N."/>
            <person name="Submissions S."/>
        </authorList>
    </citation>
    <scope>NUCLEOTIDE SEQUENCE [LARGE SCALE GENOMIC DNA]</scope>
    <source>
        <strain evidence="4">DSM 16995</strain>
    </source>
</reference>
<feature type="domain" description="Smr" evidence="2">
    <location>
        <begin position="146"/>
        <end position="230"/>
    </location>
</feature>
<dbReference type="Proteomes" id="UP000199053">
    <property type="component" value="Unassembled WGS sequence"/>
</dbReference>
<dbReference type="InterPro" id="IPR036063">
    <property type="entry name" value="Smr_dom_sf"/>
</dbReference>
<name>A0A1G9HWI6_9BACT</name>
<accession>A0A1G9HWI6</accession>
<evidence type="ECO:0000259" key="2">
    <source>
        <dbReference type="PROSITE" id="PS50828"/>
    </source>
</evidence>
<evidence type="ECO:0000256" key="1">
    <source>
        <dbReference type="SAM" id="MobiDB-lite"/>
    </source>
</evidence>
<dbReference type="PANTHER" id="PTHR35562">
    <property type="entry name" value="DNA ENDONUCLEASE SMRA-RELATED"/>
    <property type="match status" value="1"/>
</dbReference>
<dbReference type="Pfam" id="PF01713">
    <property type="entry name" value="Smr"/>
    <property type="match status" value="1"/>
</dbReference>
<keyword evidence="3" id="KW-0378">Hydrolase</keyword>
<evidence type="ECO:0000313" key="4">
    <source>
        <dbReference type="Proteomes" id="UP000199053"/>
    </source>
</evidence>
<protein>
    <submittedName>
        <fullName evidence="3">DNA-nicking endonuclease, Smr domain</fullName>
    </submittedName>
</protein>
<dbReference type="AlphaFoldDB" id="A0A1G9HWI6"/>
<dbReference type="PANTHER" id="PTHR35562:SF2">
    <property type="entry name" value="DNA ENDONUCLEASE SMRA-RELATED"/>
    <property type="match status" value="1"/>
</dbReference>
<dbReference type="EMBL" id="FNGA01000003">
    <property type="protein sequence ID" value="SDL17367.1"/>
    <property type="molecule type" value="Genomic_DNA"/>
</dbReference>
<organism evidence="3 4">
    <name type="scientific">Maridesulfovibrio ferrireducens</name>
    <dbReference type="NCBI Taxonomy" id="246191"/>
    <lineage>
        <taxon>Bacteria</taxon>
        <taxon>Pseudomonadati</taxon>
        <taxon>Thermodesulfobacteriota</taxon>
        <taxon>Desulfovibrionia</taxon>
        <taxon>Desulfovibrionales</taxon>
        <taxon>Desulfovibrionaceae</taxon>
        <taxon>Maridesulfovibrio</taxon>
    </lineage>
</organism>
<keyword evidence="4" id="KW-1185">Reference proteome</keyword>
<proteinExistence type="predicted"/>
<dbReference type="SUPFAM" id="SSF160443">
    <property type="entry name" value="SMR domain-like"/>
    <property type="match status" value="1"/>
</dbReference>
<dbReference type="OrthoDB" id="9808881at2"/>
<sequence length="249" mass="28435">MADNRMKSFTDLKSMKFKDNNKDKEEDLKMPKSVRKVLESLKKKPKPEIVQEQEEAPVEEEMAFLNAMSGVKKMDSSTVKVERIKPVIPVPPPKEDGNEYLSSLVSGNIEFEIEYSEEFMYGHVCGIDSKIFQKLKAGSFNHEAQIDLHGMNSEQAFDNLMFFIRESFLEGHRCLLAVTGKGKNSPGGQSVLKREIQEWLTRDPFRRVVLAFCSAQPKDGGTGAIYILLRRQKKVKGKVKWDKGINWDE</sequence>
<dbReference type="STRING" id="246191.SAMN05660337_2348"/>
<dbReference type="Gene3D" id="3.30.1370.110">
    <property type="match status" value="1"/>
</dbReference>
<keyword evidence="3" id="KW-0540">Nuclease</keyword>